<accession>W7AEU6</accession>
<evidence type="ECO:0000256" key="1">
    <source>
        <dbReference type="SAM" id="MobiDB-lite"/>
    </source>
</evidence>
<feature type="compositionally biased region" description="Acidic residues" evidence="1">
    <location>
        <begin position="1"/>
        <end position="31"/>
    </location>
</feature>
<sequence>DDDNEDDDDEDDDNEDDDDEEEEDHEDEDYQDEHQDCYQRRSYYPSGTSDNENRQEFAYYQHGEKSEFYYDGDEFEEIFTKKPKRRVKDNFRRTIREPSDTDSDEERMCTGPCAKTSQGQQHYQNRRMPGV</sequence>
<name>W7AEU6_9APIC</name>
<proteinExistence type="predicted"/>
<gene>
    <name evidence="2" type="ORF">C922_05832</name>
</gene>
<reference evidence="2 3" key="1">
    <citation type="submission" date="2013-02" db="EMBL/GenBank/DDBJ databases">
        <title>The Genome Sequence of Plasmodium inui San Antonio 1.</title>
        <authorList>
            <consortium name="The Broad Institute Genome Sequencing Platform"/>
            <consortium name="The Broad Institute Genome Sequencing Center for Infectious Disease"/>
            <person name="Neafsey D."/>
            <person name="Cheeseman I."/>
            <person name="Volkman S."/>
            <person name="Adams J."/>
            <person name="Walker B."/>
            <person name="Young S.K."/>
            <person name="Zeng Q."/>
            <person name="Gargeya S."/>
            <person name="Fitzgerald M."/>
            <person name="Haas B."/>
            <person name="Abouelleil A."/>
            <person name="Alvarado L."/>
            <person name="Arachchi H.M."/>
            <person name="Berlin A.M."/>
            <person name="Chapman S.B."/>
            <person name="Dewar J."/>
            <person name="Goldberg J."/>
            <person name="Griggs A."/>
            <person name="Gujja S."/>
            <person name="Hansen M."/>
            <person name="Howarth C."/>
            <person name="Imamovic A."/>
            <person name="Larimer J."/>
            <person name="McCowan C."/>
            <person name="Murphy C."/>
            <person name="Neiman D."/>
            <person name="Pearson M."/>
            <person name="Priest M."/>
            <person name="Roberts A."/>
            <person name="Saif S."/>
            <person name="Shea T."/>
            <person name="Sisk P."/>
            <person name="Sykes S."/>
            <person name="Wortman J."/>
            <person name="Nusbaum C."/>
            <person name="Birren B."/>
        </authorList>
    </citation>
    <scope>NUCLEOTIDE SEQUENCE [LARGE SCALE GENOMIC DNA]</scope>
    <source>
        <strain evidence="2 3">San Antonio 1</strain>
    </source>
</reference>
<feature type="non-terminal residue" evidence="2">
    <location>
        <position position="1"/>
    </location>
</feature>
<dbReference type="GeneID" id="20041106"/>
<dbReference type="RefSeq" id="XP_008819625.1">
    <property type="nucleotide sequence ID" value="XM_008821403.1"/>
</dbReference>
<organism evidence="2 3">
    <name type="scientific">Plasmodium inui San Antonio 1</name>
    <dbReference type="NCBI Taxonomy" id="1237626"/>
    <lineage>
        <taxon>Eukaryota</taxon>
        <taxon>Sar</taxon>
        <taxon>Alveolata</taxon>
        <taxon>Apicomplexa</taxon>
        <taxon>Aconoidasida</taxon>
        <taxon>Haemosporida</taxon>
        <taxon>Plasmodiidae</taxon>
        <taxon>Plasmodium</taxon>
        <taxon>Plasmodium (Plasmodium)</taxon>
    </lineage>
</organism>
<protein>
    <submittedName>
        <fullName evidence="2">Uncharacterized protein</fullName>
    </submittedName>
</protein>
<feature type="region of interest" description="Disordered" evidence="1">
    <location>
        <begin position="1"/>
        <end position="55"/>
    </location>
</feature>
<dbReference type="Proteomes" id="UP000030640">
    <property type="component" value="Unassembled WGS sequence"/>
</dbReference>
<keyword evidence="3" id="KW-1185">Reference proteome</keyword>
<dbReference type="VEuPathDB" id="PlasmoDB:C922_05832"/>
<dbReference type="EMBL" id="KI965679">
    <property type="protein sequence ID" value="EUD63786.1"/>
    <property type="molecule type" value="Genomic_DNA"/>
</dbReference>
<evidence type="ECO:0000313" key="2">
    <source>
        <dbReference type="EMBL" id="EUD63786.1"/>
    </source>
</evidence>
<evidence type="ECO:0000313" key="3">
    <source>
        <dbReference type="Proteomes" id="UP000030640"/>
    </source>
</evidence>
<feature type="region of interest" description="Disordered" evidence="1">
    <location>
        <begin position="94"/>
        <end position="131"/>
    </location>
</feature>
<dbReference type="AlphaFoldDB" id="W7AEU6"/>